<feature type="domain" description="G-protein coupled receptors family 1 profile" evidence="11">
    <location>
        <begin position="51"/>
        <end position="143"/>
    </location>
</feature>
<keyword evidence="5 9" id="KW-0297">G-protein coupled receptor</keyword>
<keyword evidence="6 10" id="KW-0472">Membrane</keyword>
<evidence type="ECO:0000256" key="9">
    <source>
        <dbReference type="RuleBase" id="RU000688"/>
    </source>
</evidence>
<feature type="transmembrane region" description="Helical" evidence="10">
    <location>
        <begin position="34"/>
        <end position="59"/>
    </location>
</feature>
<comment type="similarity">
    <text evidence="9">Belongs to the G-protein coupled receptor 1 family.</text>
</comment>
<feature type="non-terminal residue" evidence="12">
    <location>
        <position position="143"/>
    </location>
</feature>
<comment type="caution">
    <text evidence="12">The sequence shown here is derived from an EMBL/GenBank/DDBJ whole genome shotgun (WGS) entry which is preliminary data.</text>
</comment>
<evidence type="ECO:0000256" key="3">
    <source>
        <dbReference type="ARBA" id="ARBA00022692"/>
    </source>
</evidence>
<comment type="subcellular location">
    <subcellularLocation>
        <location evidence="1">Cell membrane</location>
        <topology evidence="1">Multi-pass membrane protein</topology>
    </subcellularLocation>
</comment>
<dbReference type="InterPro" id="IPR017452">
    <property type="entry name" value="GPCR_Rhodpsn_7TM"/>
</dbReference>
<evidence type="ECO:0000313" key="12">
    <source>
        <dbReference type="EMBL" id="NXD71454.1"/>
    </source>
</evidence>
<dbReference type="PANTHER" id="PTHR11334">
    <property type="entry name" value="MAS-RELATED G-PROTEIN COUPLED RECEPTOR"/>
    <property type="match status" value="1"/>
</dbReference>
<keyword evidence="13" id="KW-1185">Reference proteome</keyword>
<evidence type="ECO:0000259" key="11">
    <source>
        <dbReference type="PROSITE" id="PS50262"/>
    </source>
</evidence>
<evidence type="ECO:0000256" key="10">
    <source>
        <dbReference type="SAM" id="Phobius"/>
    </source>
</evidence>
<feature type="non-terminal residue" evidence="12">
    <location>
        <position position="1"/>
    </location>
</feature>
<reference evidence="12" key="1">
    <citation type="submission" date="2019-09" db="EMBL/GenBank/DDBJ databases">
        <title>Bird 10,000 Genomes (B10K) Project - Family phase.</title>
        <authorList>
            <person name="Zhang G."/>
        </authorList>
    </citation>
    <scope>NUCLEOTIDE SEQUENCE</scope>
    <source>
        <strain evidence="12">B10K-DU-025-06</strain>
        <tissue evidence="12">Mixed tissue sample</tissue>
    </source>
</reference>
<gene>
    <name evidence="12" type="primary">Mas1_1</name>
    <name evidence="12" type="ORF">EOLROS_R15205</name>
</gene>
<dbReference type="InterPro" id="IPR000276">
    <property type="entry name" value="GPCR_Rhodpsn"/>
</dbReference>
<dbReference type="EMBL" id="WBNI01001363">
    <property type="protein sequence ID" value="NXD71454.1"/>
    <property type="molecule type" value="Genomic_DNA"/>
</dbReference>
<keyword evidence="8 9" id="KW-0807">Transducer</keyword>
<proteinExistence type="inferred from homology"/>
<keyword evidence="2" id="KW-1003">Cell membrane</keyword>
<dbReference type="PROSITE" id="PS50262">
    <property type="entry name" value="G_PROTEIN_RECEP_F1_2"/>
    <property type="match status" value="1"/>
</dbReference>
<keyword evidence="3 9" id="KW-0812">Transmembrane</keyword>
<evidence type="ECO:0000256" key="7">
    <source>
        <dbReference type="ARBA" id="ARBA00023170"/>
    </source>
</evidence>
<dbReference type="PROSITE" id="PS00237">
    <property type="entry name" value="G_PROTEIN_RECEP_F1_1"/>
    <property type="match status" value="1"/>
</dbReference>
<evidence type="ECO:0000256" key="5">
    <source>
        <dbReference type="ARBA" id="ARBA00023040"/>
    </source>
</evidence>
<name>A0A851XWP9_EOLRO</name>
<dbReference type="AlphaFoldDB" id="A0A851XWP9"/>
<keyword evidence="7 9" id="KW-0675">Receptor</keyword>
<evidence type="ECO:0000256" key="1">
    <source>
        <dbReference type="ARBA" id="ARBA00004651"/>
    </source>
</evidence>
<dbReference type="Proteomes" id="UP000637704">
    <property type="component" value="Unassembled WGS sequence"/>
</dbReference>
<dbReference type="GO" id="GO:0004930">
    <property type="term" value="F:G protein-coupled receptor activity"/>
    <property type="evidence" value="ECO:0007669"/>
    <property type="project" value="UniProtKB-KW"/>
</dbReference>
<protein>
    <submittedName>
        <fullName evidence="12">MAS protein</fullName>
    </submittedName>
</protein>
<sequence length="143" mass="16118">ETNTTDLSLNSTRSGNWSYGGKDEYPCFRAPHGFMVFLFVCMGICVFGMVGNGIVLWFLGFQMKRNHFTVYILNLAVADCSLLLLFFLLILAFFSRTLIYCLDYSVPFYSKCTEAVVFLSNFFVLCSLGLLTAISTERCVSVL</sequence>
<evidence type="ECO:0000256" key="6">
    <source>
        <dbReference type="ARBA" id="ARBA00023136"/>
    </source>
</evidence>
<accession>A0A851XWP9</accession>
<dbReference type="GO" id="GO:0005886">
    <property type="term" value="C:plasma membrane"/>
    <property type="evidence" value="ECO:0007669"/>
    <property type="project" value="UniProtKB-SubCell"/>
</dbReference>
<keyword evidence="4 10" id="KW-1133">Transmembrane helix</keyword>
<organism evidence="12 13">
    <name type="scientific">Eolophus roseicapilla</name>
    <name type="common">Galah cockatoo</name>
    <name type="synonym">Cacatua roseicapilla</name>
    <dbReference type="NCBI Taxonomy" id="176039"/>
    <lineage>
        <taxon>Eukaryota</taxon>
        <taxon>Metazoa</taxon>
        <taxon>Chordata</taxon>
        <taxon>Craniata</taxon>
        <taxon>Vertebrata</taxon>
        <taxon>Euteleostomi</taxon>
        <taxon>Archelosauria</taxon>
        <taxon>Archosauria</taxon>
        <taxon>Dinosauria</taxon>
        <taxon>Saurischia</taxon>
        <taxon>Theropoda</taxon>
        <taxon>Coelurosauria</taxon>
        <taxon>Aves</taxon>
        <taxon>Neognathae</taxon>
        <taxon>Neoaves</taxon>
        <taxon>Telluraves</taxon>
        <taxon>Australaves</taxon>
        <taxon>Psittaciformes</taxon>
        <taxon>Cacatuidae</taxon>
        <taxon>Eolophus</taxon>
    </lineage>
</organism>
<evidence type="ECO:0000256" key="4">
    <source>
        <dbReference type="ARBA" id="ARBA00022989"/>
    </source>
</evidence>
<dbReference type="InterPro" id="IPR026234">
    <property type="entry name" value="MRGPCRFAMILY"/>
</dbReference>
<feature type="transmembrane region" description="Helical" evidence="10">
    <location>
        <begin position="71"/>
        <end position="95"/>
    </location>
</feature>
<evidence type="ECO:0000256" key="2">
    <source>
        <dbReference type="ARBA" id="ARBA00022475"/>
    </source>
</evidence>
<dbReference type="PANTHER" id="PTHR11334:SF29">
    <property type="entry name" value="MAS-RELATED G-PROTEIN COUPLED RECEPTOR MEMBER X2"/>
    <property type="match status" value="1"/>
</dbReference>
<evidence type="ECO:0000313" key="13">
    <source>
        <dbReference type="Proteomes" id="UP000637704"/>
    </source>
</evidence>
<dbReference type="SUPFAM" id="SSF81321">
    <property type="entry name" value="Family A G protein-coupled receptor-like"/>
    <property type="match status" value="1"/>
</dbReference>
<feature type="transmembrane region" description="Helical" evidence="10">
    <location>
        <begin position="115"/>
        <end position="134"/>
    </location>
</feature>
<dbReference type="Gene3D" id="1.20.1070.10">
    <property type="entry name" value="Rhodopsin 7-helix transmembrane proteins"/>
    <property type="match status" value="1"/>
</dbReference>
<evidence type="ECO:0000256" key="8">
    <source>
        <dbReference type="ARBA" id="ARBA00023224"/>
    </source>
</evidence>
<dbReference type="PRINTS" id="PR00237">
    <property type="entry name" value="GPCRRHODOPSN"/>
</dbReference>